<feature type="region of interest" description="Disordered" evidence="5">
    <location>
        <begin position="236"/>
        <end position="325"/>
    </location>
</feature>
<dbReference type="InterPro" id="IPR029021">
    <property type="entry name" value="Prot-tyrosine_phosphatase-like"/>
</dbReference>
<evidence type="ECO:0000256" key="2">
    <source>
        <dbReference type="ARBA" id="ARBA00013064"/>
    </source>
</evidence>
<gene>
    <name evidence="8" type="ORF">ETH_00011170</name>
</gene>
<dbReference type="RefSeq" id="XP_013232803.1">
    <property type="nucleotide sequence ID" value="XM_013377349.1"/>
</dbReference>
<comment type="similarity">
    <text evidence="1">Belongs to the protein-tyrosine phosphatase family. Non-receptor class dual specificity subfamily.</text>
</comment>
<organism evidence="8 9">
    <name type="scientific">Eimeria tenella</name>
    <name type="common">Coccidian parasite</name>
    <dbReference type="NCBI Taxonomy" id="5802"/>
    <lineage>
        <taxon>Eukaryota</taxon>
        <taxon>Sar</taxon>
        <taxon>Alveolata</taxon>
        <taxon>Apicomplexa</taxon>
        <taxon>Conoidasida</taxon>
        <taxon>Coccidia</taxon>
        <taxon>Eucoccidiorida</taxon>
        <taxon>Eimeriorina</taxon>
        <taxon>Eimeriidae</taxon>
        <taxon>Eimeria</taxon>
    </lineage>
</organism>
<keyword evidence="9" id="KW-1185">Reference proteome</keyword>
<feature type="domain" description="Tyrosine-protein phosphatase" evidence="6">
    <location>
        <begin position="13"/>
        <end position="167"/>
    </location>
</feature>
<keyword evidence="4" id="KW-0904">Protein phosphatase</keyword>
<name>U6KYP7_EIMTE</name>
<evidence type="ECO:0000256" key="4">
    <source>
        <dbReference type="ARBA" id="ARBA00022912"/>
    </source>
</evidence>
<dbReference type="PROSITE" id="PS50054">
    <property type="entry name" value="TYR_PHOSPHATASE_DUAL"/>
    <property type="match status" value="1"/>
</dbReference>
<feature type="compositionally biased region" description="Low complexity" evidence="5">
    <location>
        <begin position="406"/>
        <end position="415"/>
    </location>
</feature>
<evidence type="ECO:0000313" key="8">
    <source>
        <dbReference type="EMBL" id="CDJ42053.1"/>
    </source>
</evidence>
<dbReference type="PANTHER" id="PTHR10159:SF519">
    <property type="entry name" value="DUAL SPECIFICITY PROTEIN PHOSPHATASE MPK3"/>
    <property type="match status" value="1"/>
</dbReference>
<dbReference type="InterPro" id="IPR000387">
    <property type="entry name" value="Tyr_Pase_dom"/>
</dbReference>
<dbReference type="SUPFAM" id="SSF52799">
    <property type="entry name" value="(Phosphotyrosine protein) phosphatases II"/>
    <property type="match status" value="1"/>
</dbReference>
<dbReference type="PANTHER" id="PTHR10159">
    <property type="entry name" value="DUAL SPECIFICITY PROTEIN PHOSPHATASE"/>
    <property type="match status" value="1"/>
</dbReference>
<dbReference type="GO" id="GO:0005737">
    <property type="term" value="C:cytoplasm"/>
    <property type="evidence" value="ECO:0007669"/>
    <property type="project" value="TreeGrafter"/>
</dbReference>
<proteinExistence type="inferred from homology"/>
<evidence type="ECO:0000259" key="7">
    <source>
        <dbReference type="PROSITE" id="PS50056"/>
    </source>
</evidence>
<sequence>MEAHDNSCDLEPLDSVRFPWLFWGDKKVARNEKLLRRQKIVYIINCTPPCGEGGVPNFHERLTRGSRLAFRYLRVPIFDTQAETLQPYFQNVWEFMETCRTREDGNLLIHCSQGVSRSVAFICSYLIKYEDMSSDEALAFVRRRNPLARPNESFRAQLASLHECVKKEPRYLNMEHRPAQGGWVPPASSTRKRVVSYSLPSKQPQPKVARLIGPARPPVPSAAFPAADTGKGHLCLETNTKTAPSSSFSSLGSSSSPEDSAEGERAVSVEKETATEEVQSTAAGRTCEDSRTEADGTNSRTGTPRSLQDSTVPSPSDKSNCDCTPVPSADECHEQLGCKDTPFREARQGVDAFVSSAPRQPVQQLECANCTRLSDRELKARCPDVQEVAEDGQERREPVPDSCGTAGDQQGAAGQEDACRKQESLLLNDADRSNVISRACEAPAWTVRPFAEASDNCQGVVSRGTVRAAVSAL</sequence>
<evidence type="ECO:0000259" key="6">
    <source>
        <dbReference type="PROSITE" id="PS50054"/>
    </source>
</evidence>
<evidence type="ECO:0000313" key="9">
    <source>
        <dbReference type="Proteomes" id="UP000030747"/>
    </source>
</evidence>
<protein>
    <recommendedName>
        <fullName evidence="2">protein-tyrosine-phosphatase</fullName>
        <ecNumber evidence="2">3.1.3.48</ecNumber>
    </recommendedName>
</protein>
<evidence type="ECO:0000256" key="1">
    <source>
        <dbReference type="ARBA" id="ARBA00008601"/>
    </source>
</evidence>
<reference evidence="8" key="1">
    <citation type="submission" date="2013-10" db="EMBL/GenBank/DDBJ databases">
        <title>Genomic analysis of the causative agents of coccidiosis in chickens.</title>
        <authorList>
            <person name="Reid A.J."/>
            <person name="Blake D."/>
            <person name="Billington K."/>
            <person name="Browne H."/>
            <person name="Dunn M."/>
            <person name="Hung S."/>
            <person name="Kawahara F."/>
            <person name="Miranda-Saavedra D."/>
            <person name="Mourier T."/>
            <person name="Nagra H."/>
            <person name="Otto T.D."/>
            <person name="Rawlings N."/>
            <person name="Sanchez A."/>
            <person name="Sanders M."/>
            <person name="Subramaniam C."/>
            <person name="Tay Y."/>
            <person name="Dear P."/>
            <person name="Doerig C."/>
            <person name="Gruber A."/>
            <person name="Parkinson J."/>
            <person name="Shirley M."/>
            <person name="Wan K.L."/>
            <person name="Berriman M."/>
            <person name="Tomley F."/>
            <person name="Pain A."/>
        </authorList>
    </citation>
    <scope>NUCLEOTIDE SEQUENCE [LARGE SCALE GENOMIC DNA]</scope>
    <source>
        <strain evidence="8">Houghton</strain>
    </source>
</reference>
<keyword evidence="3" id="KW-0378">Hydrolase</keyword>
<dbReference type="SMART" id="SM00195">
    <property type="entry name" value="DSPc"/>
    <property type="match status" value="1"/>
</dbReference>
<evidence type="ECO:0000256" key="3">
    <source>
        <dbReference type="ARBA" id="ARBA00022801"/>
    </source>
</evidence>
<dbReference type="EC" id="3.1.3.48" evidence="2"/>
<dbReference type="AlphaFoldDB" id="U6KYP7"/>
<dbReference type="PROSITE" id="PS50056">
    <property type="entry name" value="TYR_PHOSPHATASE_2"/>
    <property type="match status" value="1"/>
</dbReference>
<dbReference type="VEuPathDB" id="ToxoDB:ETH2_1149900"/>
<dbReference type="CDD" id="cd14498">
    <property type="entry name" value="DSP"/>
    <property type="match status" value="1"/>
</dbReference>
<dbReference type="InterPro" id="IPR000340">
    <property type="entry name" value="Dual-sp_phosphatase_cat-dom"/>
</dbReference>
<feature type="domain" description="Tyrosine specific protein phosphatases" evidence="7">
    <location>
        <begin position="86"/>
        <end position="146"/>
    </location>
</feature>
<feature type="region of interest" description="Disordered" evidence="5">
    <location>
        <begin position="390"/>
        <end position="417"/>
    </location>
</feature>
<accession>U6KYP7</accession>
<reference evidence="8" key="2">
    <citation type="submission" date="2013-10" db="EMBL/GenBank/DDBJ databases">
        <authorList>
            <person name="Aslett M."/>
        </authorList>
    </citation>
    <scope>NUCLEOTIDE SEQUENCE [LARGE SCALE GENOMIC DNA]</scope>
    <source>
        <strain evidence="8">Houghton</strain>
    </source>
</reference>
<dbReference type="VEuPathDB" id="ToxoDB:ETH_00011170"/>
<dbReference type="GeneID" id="25251423"/>
<evidence type="ECO:0000256" key="5">
    <source>
        <dbReference type="SAM" id="MobiDB-lite"/>
    </source>
</evidence>
<dbReference type="Pfam" id="PF00782">
    <property type="entry name" value="DSPc"/>
    <property type="match status" value="1"/>
</dbReference>
<dbReference type="GO" id="GO:0043409">
    <property type="term" value="P:negative regulation of MAPK cascade"/>
    <property type="evidence" value="ECO:0007669"/>
    <property type="project" value="TreeGrafter"/>
</dbReference>
<dbReference type="Proteomes" id="UP000030747">
    <property type="component" value="Unassembled WGS sequence"/>
</dbReference>
<dbReference type="Gene3D" id="3.90.190.10">
    <property type="entry name" value="Protein tyrosine phosphatase superfamily"/>
    <property type="match status" value="1"/>
</dbReference>
<dbReference type="OrthoDB" id="2017893at2759"/>
<dbReference type="EMBL" id="HG675688">
    <property type="protein sequence ID" value="CDJ42053.1"/>
    <property type="molecule type" value="Genomic_DNA"/>
</dbReference>
<dbReference type="GO" id="GO:0004725">
    <property type="term" value="F:protein tyrosine phosphatase activity"/>
    <property type="evidence" value="ECO:0007669"/>
    <property type="project" value="UniProtKB-EC"/>
</dbReference>
<feature type="compositionally biased region" description="Low complexity" evidence="5">
    <location>
        <begin position="245"/>
        <end position="258"/>
    </location>
</feature>
<feature type="compositionally biased region" description="Polar residues" evidence="5">
    <location>
        <begin position="295"/>
        <end position="322"/>
    </location>
</feature>
<feature type="compositionally biased region" description="Basic and acidic residues" evidence="5">
    <location>
        <begin position="262"/>
        <end position="274"/>
    </location>
</feature>
<dbReference type="InterPro" id="IPR020422">
    <property type="entry name" value="TYR_PHOSPHATASE_DUAL_dom"/>
</dbReference>